<evidence type="ECO:0000313" key="2">
    <source>
        <dbReference type="EMBL" id="MCK8785096.1"/>
    </source>
</evidence>
<gene>
    <name evidence="2" type="ORF">M0638_11945</name>
</gene>
<evidence type="ECO:0000259" key="1">
    <source>
        <dbReference type="Pfam" id="PF09361"/>
    </source>
</evidence>
<keyword evidence="3" id="KW-1185">Reference proteome</keyword>
<dbReference type="InterPro" id="IPR018968">
    <property type="entry name" value="Phasin"/>
</dbReference>
<organism evidence="2 3">
    <name type="scientific">Roseomonas acroporae</name>
    <dbReference type="NCBI Taxonomy" id="2937791"/>
    <lineage>
        <taxon>Bacteria</taxon>
        <taxon>Pseudomonadati</taxon>
        <taxon>Pseudomonadota</taxon>
        <taxon>Alphaproteobacteria</taxon>
        <taxon>Acetobacterales</taxon>
        <taxon>Roseomonadaceae</taxon>
        <taxon>Roseomonas</taxon>
    </lineage>
</organism>
<reference evidence="2" key="1">
    <citation type="submission" date="2022-04" db="EMBL/GenBank/DDBJ databases">
        <title>Roseomonas acroporae sp. nov., isolated from coral Acropora digitifera.</title>
        <authorList>
            <person name="Sun H."/>
        </authorList>
    </citation>
    <scope>NUCLEOTIDE SEQUENCE</scope>
    <source>
        <strain evidence="2">NAR14</strain>
    </source>
</reference>
<evidence type="ECO:0000313" key="3">
    <source>
        <dbReference type="Proteomes" id="UP001139516"/>
    </source>
</evidence>
<dbReference type="RefSeq" id="WP_248667220.1">
    <property type="nucleotide sequence ID" value="NZ_JALPRX010000050.1"/>
</dbReference>
<dbReference type="InterPro" id="IPR010127">
    <property type="entry name" value="Phasin_subfam-1"/>
</dbReference>
<dbReference type="Proteomes" id="UP001139516">
    <property type="component" value="Unassembled WGS sequence"/>
</dbReference>
<proteinExistence type="predicted"/>
<dbReference type="EMBL" id="JALPRX010000050">
    <property type="protein sequence ID" value="MCK8785096.1"/>
    <property type="molecule type" value="Genomic_DNA"/>
</dbReference>
<comment type="caution">
    <text evidence="2">The sequence shown here is derived from an EMBL/GenBank/DDBJ whole genome shotgun (WGS) entry which is preliminary data.</text>
</comment>
<dbReference type="NCBIfam" id="TIGR01841">
    <property type="entry name" value="phasin"/>
    <property type="match status" value="1"/>
</dbReference>
<dbReference type="Pfam" id="PF09361">
    <property type="entry name" value="Phasin_2"/>
    <property type="match status" value="1"/>
</dbReference>
<feature type="domain" description="Phasin" evidence="1">
    <location>
        <begin position="73"/>
        <end position="170"/>
    </location>
</feature>
<protein>
    <submittedName>
        <fullName evidence="2">Phasin family protein</fullName>
    </submittedName>
</protein>
<accession>A0A9X2BVJ6</accession>
<sequence>MAIQPVEAKKTAEDIRAAASAAVNNASATAAAGQESVRKFFSESQNQARVAMEKGSAQASKAAEKMFSAYGEVVEFGRGNVEAMTKSAQTLATGMQDLGKQYFALAQSLTDQGVESAKTLATVRSLKEAADIQSTYARTAIEKVVSESAKLQESAFKLAEAVAAPLAQRVTLAFEKMSRPMAA</sequence>
<dbReference type="AlphaFoldDB" id="A0A9X2BVJ6"/>
<name>A0A9X2BVJ6_9PROT</name>